<feature type="domain" description="Thioesterase" evidence="3">
    <location>
        <begin position="23"/>
        <end position="107"/>
    </location>
</feature>
<dbReference type="EMBL" id="LT907988">
    <property type="protein sequence ID" value="SOE47550.1"/>
    <property type="molecule type" value="Genomic_DNA"/>
</dbReference>
<sequence length="144" mass="16316">MTADALPRSTLQVRVYYEDTDAGGVVFYANYLKFLERARTEWLRALGINQSTMAVTEQRLFVVRSLDMDYRKPARLDDLLTIHSEITKLGRASIHFAQHAERDGELLVSGNIQICCVDAVNLRPAALPPTLVDVLRANLRDLRE</sequence>
<accession>A0A1C3K1B2</accession>
<dbReference type="Gene3D" id="3.10.129.10">
    <property type="entry name" value="Hotdog Thioesterase"/>
    <property type="match status" value="1"/>
</dbReference>
<dbReference type="InterPro" id="IPR029069">
    <property type="entry name" value="HotDog_dom_sf"/>
</dbReference>
<dbReference type="InterPro" id="IPR050563">
    <property type="entry name" value="4-hydroxybenzoyl-CoA_TE"/>
</dbReference>
<dbReference type="Pfam" id="PF03061">
    <property type="entry name" value="4HBT"/>
    <property type="match status" value="1"/>
</dbReference>
<dbReference type="CDD" id="cd00586">
    <property type="entry name" value="4HBT"/>
    <property type="match status" value="1"/>
</dbReference>
<name>A0A1C3K1B2_9BURK</name>
<gene>
    <name evidence="4" type="ORF">ODI_00313</name>
    <name evidence="5" type="ORF">ODI_R0905</name>
</gene>
<proteinExistence type="inferred from homology"/>
<dbReference type="Proteomes" id="UP000078558">
    <property type="component" value="Chromosome I"/>
</dbReference>
<evidence type="ECO:0000256" key="2">
    <source>
        <dbReference type="ARBA" id="ARBA00022801"/>
    </source>
</evidence>
<dbReference type="FunFam" id="3.10.129.10:FF:000004">
    <property type="entry name" value="Tol-pal system-associated acyl-CoA thioesterase"/>
    <property type="match status" value="1"/>
</dbReference>
<dbReference type="GO" id="GO:0047617">
    <property type="term" value="F:fatty acyl-CoA hydrolase activity"/>
    <property type="evidence" value="ECO:0007669"/>
    <property type="project" value="TreeGrafter"/>
</dbReference>
<evidence type="ECO:0000313" key="5">
    <source>
        <dbReference type="EMBL" id="SOE47550.1"/>
    </source>
</evidence>
<dbReference type="NCBIfam" id="TIGR00051">
    <property type="entry name" value="YbgC/FadM family acyl-CoA thioesterase"/>
    <property type="match status" value="1"/>
</dbReference>
<dbReference type="OrthoDB" id="9808429at2"/>
<evidence type="ECO:0000259" key="3">
    <source>
        <dbReference type="Pfam" id="PF03061"/>
    </source>
</evidence>
<reference evidence="5 6" key="2">
    <citation type="submission" date="2017-08" db="EMBL/GenBank/DDBJ databases">
        <authorList>
            <person name="de Groot N.N."/>
        </authorList>
    </citation>
    <scope>NUCLEOTIDE SEQUENCE [LARGE SCALE GENOMIC DNA]</scope>
    <source>
        <strain evidence="5">Orrdi1</strain>
    </source>
</reference>
<evidence type="ECO:0000313" key="4">
    <source>
        <dbReference type="EMBL" id="SBT25214.1"/>
    </source>
</evidence>
<dbReference type="STRING" id="1851544.ODI_00313"/>
<dbReference type="SUPFAM" id="SSF54637">
    <property type="entry name" value="Thioesterase/thiol ester dehydrase-isomerase"/>
    <property type="match status" value="1"/>
</dbReference>
<evidence type="ECO:0000256" key="1">
    <source>
        <dbReference type="ARBA" id="ARBA00005953"/>
    </source>
</evidence>
<dbReference type="InterPro" id="IPR006683">
    <property type="entry name" value="Thioestr_dom"/>
</dbReference>
<dbReference type="NCBIfam" id="TIGR02799">
    <property type="entry name" value="thio_ybgC"/>
    <property type="match status" value="1"/>
</dbReference>
<keyword evidence="2" id="KW-0378">Hydrolase</keyword>
<dbReference type="PIRSF" id="PIRSF003230">
    <property type="entry name" value="YbgC"/>
    <property type="match status" value="1"/>
</dbReference>
<protein>
    <submittedName>
        <fullName evidence="4">4-hydroxybenzoyl-CoA thioesterase family active site</fullName>
    </submittedName>
</protein>
<dbReference type="KEGG" id="odi:ODI_R0905"/>
<organism evidence="4 6">
    <name type="scientific">Orrella dioscoreae</name>
    <dbReference type="NCBI Taxonomy" id="1851544"/>
    <lineage>
        <taxon>Bacteria</taxon>
        <taxon>Pseudomonadati</taxon>
        <taxon>Pseudomonadota</taxon>
        <taxon>Betaproteobacteria</taxon>
        <taxon>Burkholderiales</taxon>
        <taxon>Alcaligenaceae</taxon>
        <taxon>Orrella</taxon>
    </lineage>
</organism>
<dbReference type="PANTHER" id="PTHR31793">
    <property type="entry name" value="4-HYDROXYBENZOYL-COA THIOESTERASE FAMILY MEMBER"/>
    <property type="match status" value="1"/>
</dbReference>
<dbReference type="InterPro" id="IPR006684">
    <property type="entry name" value="YbgC/YbaW"/>
</dbReference>
<dbReference type="RefSeq" id="WP_067752745.1">
    <property type="nucleotide sequence ID" value="NZ_LT907988.1"/>
</dbReference>
<dbReference type="InterPro" id="IPR014166">
    <property type="entry name" value="Tol-Pal_acyl-CoA_thioesterase"/>
</dbReference>
<keyword evidence="6" id="KW-1185">Reference proteome</keyword>
<dbReference type="PANTHER" id="PTHR31793:SF37">
    <property type="entry name" value="ACYL-COA THIOESTER HYDROLASE YBGC"/>
    <property type="match status" value="1"/>
</dbReference>
<reference evidence="4 6" key="1">
    <citation type="submission" date="2016-06" db="EMBL/GenBank/DDBJ databases">
        <authorList>
            <person name="Kjaerup R.B."/>
            <person name="Dalgaard T.S."/>
            <person name="Juul-Madsen H.R."/>
        </authorList>
    </citation>
    <scope>NUCLEOTIDE SEQUENCE [LARGE SCALE GENOMIC DNA]</scope>
    <source>
        <strain evidence="4">Orrdi1</strain>
    </source>
</reference>
<dbReference type="EMBL" id="FLRC01000015">
    <property type="protein sequence ID" value="SBT25214.1"/>
    <property type="molecule type" value="Genomic_DNA"/>
</dbReference>
<evidence type="ECO:0000313" key="6">
    <source>
        <dbReference type="Proteomes" id="UP000078558"/>
    </source>
</evidence>
<comment type="similarity">
    <text evidence="1">Belongs to the 4-hydroxybenzoyl-CoA thioesterase family.</text>
</comment>
<dbReference type="AlphaFoldDB" id="A0A1C3K1B2"/>